<keyword evidence="5" id="KW-1185">Reference proteome</keyword>
<dbReference type="RefSeq" id="WP_068382110.1">
    <property type="nucleotide sequence ID" value="NZ_LSNE01000020.1"/>
</dbReference>
<accession>A0A148KKC5</accession>
<dbReference type="InterPro" id="IPR036188">
    <property type="entry name" value="FAD/NAD-bd_sf"/>
</dbReference>
<organism evidence="4 5">
    <name type="scientific">Paraglaciecola hydrolytica</name>
    <dbReference type="NCBI Taxonomy" id="1799789"/>
    <lineage>
        <taxon>Bacteria</taxon>
        <taxon>Pseudomonadati</taxon>
        <taxon>Pseudomonadota</taxon>
        <taxon>Gammaproteobacteria</taxon>
        <taxon>Alteromonadales</taxon>
        <taxon>Alteromonadaceae</taxon>
        <taxon>Paraglaciecola</taxon>
    </lineage>
</organism>
<sequence>MNPCVNKVLIIGGGFSGMTAAIELRKHNIETDIVEIDPNWRTDGAGISIGGATLRAFNTLGILDEFIKQGSAHSGLDIHAPHGLHLAHIPTPLIGDPNIPKSGAIMRPALAKILADKTRESGANVKLGCTFTDIKQHENGVEVTFTDGSTASYDLVIGADGLFSQVRKTVFPEAATPKYVGQGVWRAVLPRLPEVKNTMMWVGPNLKVGINPMSKDQMYLFLTEDKKDKQYVERAEYLTQLKALMMTFPAPMIQQLAGMLNEESLIDFRALENLLVPAPWYKNRVVMIGDTVHATTPHLASGACIGIEDAIVLAEELGKSTSLNTALEAFQNRRWERCRMVVENSGRLAQIEIEGGDKQEHMGIMRDSMIALAQPI</sequence>
<dbReference type="GO" id="GO:0004497">
    <property type="term" value="F:monooxygenase activity"/>
    <property type="evidence" value="ECO:0007669"/>
    <property type="project" value="UniProtKB-KW"/>
</dbReference>
<keyword evidence="2" id="KW-0503">Monooxygenase</keyword>
<dbReference type="GO" id="GO:0071949">
    <property type="term" value="F:FAD binding"/>
    <property type="evidence" value="ECO:0007669"/>
    <property type="project" value="InterPro"/>
</dbReference>
<dbReference type="Gene3D" id="3.50.50.60">
    <property type="entry name" value="FAD/NAD(P)-binding domain"/>
    <property type="match status" value="1"/>
</dbReference>
<dbReference type="PRINTS" id="PR00420">
    <property type="entry name" value="RNGMNOXGNASE"/>
</dbReference>
<evidence type="ECO:0000313" key="5">
    <source>
        <dbReference type="Proteomes" id="UP000070299"/>
    </source>
</evidence>
<dbReference type="Pfam" id="PF01494">
    <property type="entry name" value="FAD_binding_3"/>
    <property type="match status" value="1"/>
</dbReference>
<dbReference type="PANTHER" id="PTHR13789:SF309">
    <property type="entry name" value="PUTATIVE (AFU_ORTHOLOGUE AFUA_6G14510)-RELATED"/>
    <property type="match status" value="1"/>
</dbReference>
<comment type="caution">
    <text evidence="4">The sequence shown here is derived from an EMBL/GenBank/DDBJ whole genome shotgun (WGS) entry which is preliminary data.</text>
</comment>
<dbReference type="EMBL" id="LSNE01000020">
    <property type="protein sequence ID" value="KXI26729.1"/>
    <property type="molecule type" value="Genomic_DNA"/>
</dbReference>
<evidence type="ECO:0000313" key="4">
    <source>
        <dbReference type="EMBL" id="KXI26729.1"/>
    </source>
</evidence>
<protein>
    <recommendedName>
        <fullName evidence="3">FAD-binding domain-containing protein</fullName>
    </recommendedName>
</protein>
<dbReference type="InterPro" id="IPR002938">
    <property type="entry name" value="FAD-bd"/>
</dbReference>
<evidence type="ECO:0000256" key="2">
    <source>
        <dbReference type="ARBA" id="ARBA00023033"/>
    </source>
</evidence>
<dbReference type="AlphaFoldDB" id="A0A148KKC5"/>
<dbReference type="PANTHER" id="PTHR13789">
    <property type="entry name" value="MONOOXYGENASE"/>
    <property type="match status" value="1"/>
</dbReference>
<dbReference type="STRING" id="1799789.AX660_02840"/>
<proteinExistence type="predicted"/>
<dbReference type="OrthoDB" id="9782160at2"/>
<reference evidence="5" key="1">
    <citation type="submission" date="2016-02" db="EMBL/GenBank/DDBJ databases">
        <authorList>
            <person name="Schultz-Johansen M."/>
            <person name="Glaring M.A."/>
            <person name="Bech P.K."/>
            <person name="Stougaard P."/>
        </authorList>
    </citation>
    <scope>NUCLEOTIDE SEQUENCE [LARGE SCALE GENOMIC DNA]</scope>
    <source>
        <strain evidence="5">S66</strain>
    </source>
</reference>
<dbReference type="InterPro" id="IPR050493">
    <property type="entry name" value="FAD-dep_Monooxygenase_BioMet"/>
</dbReference>
<name>A0A148KKC5_9ALTE</name>
<keyword evidence="1" id="KW-0560">Oxidoreductase</keyword>
<gene>
    <name evidence="4" type="ORF">AX660_02840</name>
</gene>
<dbReference type="NCBIfam" id="NF005313">
    <property type="entry name" value="PRK06847.1"/>
    <property type="match status" value="1"/>
</dbReference>
<evidence type="ECO:0000259" key="3">
    <source>
        <dbReference type="Pfam" id="PF01494"/>
    </source>
</evidence>
<dbReference type="Proteomes" id="UP000070299">
    <property type="component" value="Unassembled WGS sequence"/>
</dbReference>
<feature type="domain" description="FAD-binding" evidence="3">
    <location>
        <begin position="7"/>
        <end position="344"/>
    </location>
</feature>
<dbReference type="SUPFAM" id="SSF51905">
    <property type="entry name" value="FAD/NAD(P)-binding domain"/>
    <property type="match status" value="1"/>
</dbReference>
<evidence type="ECO:0000256" key="1">
    <source>
        <dbReference type="ARBA" id="ARBA00023002"/>
    </source>
</evidence>